<dbReference type="OrthoDB" id="6745403at2759"/>
<keyword evidence="4" id="KW-0812">Transmembrane</keyword>
<evidence type="ECO:0000256" key="1">
    <source>
        <dbReference type="ARBA" id="ARBA00004141"/>
    </source>
</evidence>
<comment type="similarity">
    <text evidence="2">Belongs to the EMC3 family.</text>
</comment>
<organism evidence="7 8">
    <name type="scientific">Agrilus planipennis</name>
    <name type="common">Emerald ash borer</name>
    <name type="synonym">Agrilus marcopoli</name>
    <dbReference type="NCBI Taxonomy" id="224129"/>
    <lineage>
        <taxon>Eukaryota</taxon>
        <taxon>Metazoa</taxon>
        <taxon>Ecdysozoa</taxon>
        <taxon>Arthropoda</taxon>
        <taxon>Hexapoda</taxon>
        <taxon>Insecta</taxon>
        <taxon>Pterygota</taxon>
        <taxon>Neoptera</taxon>
        <taxon>Endopterygota</taxon>
        <taxon>Coleoptera</taxon>
        <taxon>Polyphaga</taxon>
        <taxon>Elateriformia</taxon>
        <taxon>Buprestoidea</taxon>
        <taxon>Buprestidae</taxon>
        <taxon>Agrilinae</taxon>
        <taxon>Agrilus</taxon>
    </lineage>
</organism>
<dbReference type="InterPro" id="IPR008568">
    <property type="entry name" value="EMC3"/>
</dbReference>
<name>A0A7F5R7C1_AGRPL</name>
<evidence type="ECO:0000256" key="4">
    <source>
        <dbReference type="ARBA" id="ARBA00022692"/>
    </source>
</evidence>
<evidence type="ECO:0000313" key="7">
    <source>
        <dbReference type="Proteomes" id="UP000192223"/>
    </source>
</evidence>
<keyword evidence="5" id="KW-1133">Transmembrane helix</keyword>
<dbReference type="GO" id="GO:0072546">
    <property type="term" value="C:EMC complex"/>
    <property type="evidence" value="ECO:0007669"/>
    <property type="project" value="TreeGrafter"/>
</dbReference>
<dbReference type="Pfam" id="PF01956">
    <property type="entry name" value="EMC3_TMCO1"/>
    <property type="match status" value="1"/>
</dbReference>
<evidence type="ECO:0000313" key="8">
    <source>
        <dbReference type="RefSeq" id="XP_025831871.1"/>
    </source>
</evidence>
<keyword evidence="6" id="KW-0472">Membrane</keyword>
<dbReference type="PANTHER" id="PTHR13116:SF5">
    <property type="entry name" value="ER MEMBRANE PROTEIN COMPLEX SUBUNIT 3"/>
    <property type="match status" value="1"/>
</dbReference>
<evidence type="ECO:0000256" key="5">
    <source>
        <dbReference type="ARBA" id="ARBA00022989"/>
    </source>
</evidence>
<reference evidence="8" key="1">
    <citation type="submission" date="2025-08" db="UniProtKB">
        <authorList>
            <consortium name="RefSeq"/>
        </authorList>
    </citation>
    <scope>IDENTIFICATION</scope>
    <source>
        <tissue evidence="8">Entire body</tissue>
    </source>
</reference>
<protein>
    <recommendedName>
        <fullName evidence="3">ER membrane protein complex subunit 3</fullName>
    </recommendedName>
</protein>
<dbReference type="PANTHER" id="PTHR13116">
    <property type="entry name" value="ER MEMBRANE PROTEIN COMPLEX SUBUNIT 3"/>
    <property type="match status" value="1"/>
</dbReference>
<dbReference type="GeneID" id="108732606"/>
<proteinExistence type="inferred from homology"/>
<gene>
    <name evidence="8" type="primary">LOC108732606</name>
</gene>
<evidence type="ECO:0000256" key="3">
    <source>
        <dbReference type="ARBA" id="ARBA00020822"/>
    </source>
</evidence>
<evidence type="ECO:0000256" key="6">
    <source>
        <dbReference type="ARBA" id="ARBA00023136"/>
    </source>
</evidence>
<dbReference type="RefSeq" id="XP_025831871.1">
    <property type="nucleotide sequence ID" value="XM_025976086.1"/>
</dbReference>
<dbReference type="AlphaFoldDB" id="A0A7F5R7C1"/>
<comment type="subcellular location">
    <subcellularLocation>
        <location evidence="1">Membrane</location>
        <topology evidence="1">Multi-pass membrane protein</topology>
    </subcellularLocation>
</comment>
<dbReference type="GO" id="GO:0034975">
    <property type="term" value="P:protein folding in endoplasmic reticulum"/>
    <property type="evidence" value="ECO:0007669"/>
    <property type="project" value="TreeGrafter"/>
</dbReference>
<sequence length="144" mass="16827">MVYLRGKINNNCCYKSELSADNGNVPTNTCFLTTKSPFPLTLRFKIMLQKDIELMHLDPSWISSVSWYFLNFFGLRSIYTLALGENFDSGRHDRAKNSTEDQVSNMVSNFPMNYKVIFKAEWEALELIHHQWKLAKVEYNFLKA</sequence>
<dbReference type="InterPro" id="IPR002809">
    <property type="entry name" value="EMC3/TMCO1"/>
</dbReference>
<dbReference type="Proteomes" id="UP000192223">
    <property type="component" value="Unplaced"/>
</dbReference>
<accession>A0A7F5R7C1</accession>
<evidence type="ECO:0000256" key="2">
    <source>
        <dbReference type="ARBA" id="ARBA00005376"/>
    </source>
</evidence>
<keyword evidence="7" id="KW-1185">Reference proteome</keyword>